<accession>A0A0F9G9P6</accession>
<keyword evidence="1" id="KW-1133">Transmembrane helix</keyword>
<sequence>MKPGHKISIVMILFCIVLFPTIIAGIIGGCEDSRGEKPLDWICKDCKAQFPLSEHVAFREHVNTDNCRAFRKPTEESGSVDLATAEPNDTYKVFLSDEDQWKLTRLAEDLEKYGINYPAEPNIPVWGQGNPPDNWQSFFGNENIARLNFVQTQMLNKQEKDMVLLIERVRVLEDANTCIANTFSTTSGKPEYCIHNPDPNGEPSETNK</sequence>
<gene>
    <name evidence="2" type="ORF">LCGC14_2146590</name>
</gene>
<evidence type="ECO:0000313" key="2">
    <source>
        <dbReference type="EMBL" id="KKL66275.1"/>
    </source>
</evidence>
<dbReference type="PROSITE" id="PS51257">
    <property type="entry name" value="PROKAR_LIPOPROTEIN"/>
    <property type="match status" value="1"/>
</dbReference>
<keyword evidence="1" id="KW-0472">Membrane</keyword>
<reference evidence="2" key="1">
    <citation type="journal article" date="2015" name="Nature">
        <title>Complex archaea that bridge the gap between prokaryotes and eukaryotes.</title>
        <authorList>
            <person name="Spang A."/>
            <person name="Saw J.H."/>
            <person name="Jorgensen S.L."/>
            <person name="Zaremba-Niedzwiedzka K."/>
            <person name="Martijn J."/>
            <person name="Lind A.E."/>
            <person name="van Eijk R."/>
            <person name="Schleper C."/>
            <person name="Guy L."/>
            <person name="Ettema T.J."/>
        </authorList>
    </citation>
    <scope>NUCLEOTIDE SEQUENCE</scope>
</reference>
<protein>
    <submittedName>
        <fullName evidence="2">Uncharacterized protein</fullName>
    </submittedName>
</protein>
<proteinExistence type="predicted"/>
<evidence type="ECO:0000256" key="1">
    <source>
        <dbReference type="SAM" id="Phobius"/>
    </source>
</evidence>
<feature type="transmembrane region" description="Helical" evidence="1">
    <location>
        <begin position="7"/>
        <end position="28"/>
    </location>
</feature>
<organism evidence="2">
    <name type="scientific">marine sediment metagenome</name>
    <dbReference type="NCBI Taxonomy" id="412755"/>
    <lineage>
        <taxon>unclassified sequences</taxon>
        <taxon>metagenomes</taxon>
        <taxon>ecological metagenomes</taxon>
    </lineage>
</organism>
<name>A0A0F9G9P6_9ZZZZ</name>
<dbReference type="EMBL" id="LAZR01027260">
    <property type="protein sequence ID" value="KKL66275.1"/>
    <property type="molecule type" value="Genomic_DNA"/>
</dbReference>
<keyword evidence="1" id="KW-0812">Transmembrane</keyword>
<dbReference type="AlphaFoldDB" id="A0A0F9G9P6"/>
<comment type="caution">
    <text evidence="2">The sequence shown here is derived from an EMBL/GenBank/DDBJ whole genome shotgun (WGS) entry which is preliminary data.</text>
</comment>